<keyword evidence="2" id="KW-1185">Reference proteome</keyword>
<gene>
    <name evidence="1" type="ORF">M9H77_25623</name>
</gene>
<accession>A0ACC0A7G1</accession>
<reference evidence="2" key="1">
    <citation type="journal article" date="2023" name="Nat. Plants">
        <title>Single-cell RNA sequencing provides a high-resolution roadmap for understanding the multicellular compartmentation of specialized metabolism.</title>
        <authorList>
            <person name="Sun S."/>
            <person name="Shen X."/>
            <person name="Li Y."/>
            <person name="Li Y."/>
            <person name="Wang S."/>
            <person name="Li R."/>
            <person name="Zhang H."/>
            <person name="Shen G."/>
            <person name="Guo B."/>
            <person name="Wei J."/>
            <person name="Xu J."/>
            <person name="St-Pierre B."/>
            <person name="Chen S."/>
            <person name="Sun C."/>
        </authorList>
    </citation>
    <scope>NUCLEOTIDE SEQUENCE [LARGE SCALE GENOMIC DNA]</scope>
</reference>
<protein>
    <submittedName>
        <fullName evidence="1">Uncharacterized protein</fullName>
    </submittedName>
</protein>
<proteinExistence type="predicted"/>
<sequence length="150" mass="16752">MTEHIIIVTQMVSDEPSMLYPTVNDDDDEIDQSEGDDAISSQSESDDDNKAEEGELQTPINPVTENIVPQWESSQWFSSARNPPKVGIGSLKTSEITLSKIATYASFLIATKVFFLLFKVNLCGNLHLQFTCCVYATFEQISTRLLKIQP</sequence>
<evidence type="ECO:0000313" key="2">
    <source>
        <dbReference type="Proteomes" id="UP001060085"/>
    </source>
</evidence>
<dbReference type="EMBL" id="CM044706">
    <property type="protein sequence ID" value="KAI5656830.1"/>
    <property type="molecule type" value="Genomic_DNA"/>
</dbReference>
<dbReference type="Proteomes" id="UP001060085">
    <property type="component" value="Linkage Group LG06"/>
</dbReference>
<comment type="caution">
    <text evidence="1">The sequence shown here is derived from an EMBL/GenBank/DDBJ whole genome shotgun (WGS) entry which is preliminary data.</text>
</comment>
<organism evidence="1 2">
    <name type="scientific">Catharanthus roseus</name>
    <name type="common">Madagascar periwinkle</name>
    <name type="synonym">Vinca rosea</name>
    <dbReference type="NCBI Taxonomy" id="4058"/>
    <lineage>
        <taxon>Eukaryota</taxon>
        <taxon>Viridiplantae</taxon>
        <taxon>Streptophyta</taxon>
        <taxon>Embryophyta</taxon>
        <taxon>Tracheophyta</taxon>
        <taxon>Spermatophyta</taxon>
        <taxon>Magnoliopsida</taxon>
        <taxon>eudicotyledons</taxon>
        <taxon>Gunneridae</taxon>
        <taxon>Pentapetalae</taxon>
        <taxon>asterids</taxon>
        <taxon>lamiids</taxon>
        <taxon>Gentianales</taxon>
        <taxon>Apocynaceae</taxon>
        <taxon>Rauvolfioideae</taxon>
        <taxon>Vinceae</taxon>
        <taxon>Catharanthinae</taxon>
        <taxon>Catharanthus</taxon>
    </lineage>
</organism>
<evidence type="ECO:0000313" key="1">
    <source>
        <dbReference type="EMBL" id="KAI5656830.1"/>
    </source>
</evidence>
<name>A0ACC0A7G1_CATRO</name>